<dbReference type="AlphaFoldDB" id="A0AAD5KEY3"/>
<evidence type="ECO:0000259" key="1">
    <source>
        <dbReference type="Pfam" id="PF16761"/>
    </source>
</evidence>
<evidence type="ECO:0000313" key="3">
    <source>
        <dbReference type="Proteomes" id="UP001209540"/>
    </source>
</evidence>
<dbReference type="GO" id="GO:0031934">
    <property type="term" value="C:mating-type region heterochromatin"/>
    <property type="evidence" value="ECO:0007669"/>
    <property type="project" value="TreeGrafter"/>
</dbReference>
<dbReference type="Pfam" id="PF16761">
    <property type="entry name" value="Clr2_transil"/>
    <property type="match status" value="1"/>
</dbReference>
<feature type="domain" description="Cryptic loci regulator 2 N-terminal" evidence="1">
    <location>
        <begin position="56"/>
        <end position="116"/>
    </location>
</feature>
<sequence length="225" mass="25822">MPKYISPPKRSDGKHGEELASKMKYEIFPFCYGDNFEGKYCYQILAKCLDRLGDVILSGLPKGYVLAGKRHPSGRVERYILGHPSGKIYRSAKGFIPHLKWLQSRNKNSICKCTLCPVNPHTIASQRTIKNSKRVLQEKRDLTQQRSSISMVNNIKMKKSLKREQDLLSGQQENTQAKRPEIKSNSKIRLMEYVYIESPPHPKDLPIPDYIDIPDLILPTNHCLN</sequence>
<dbReference type="GO" id="GO:0033553">
    <property type="term" value="C:rDNA heterochromatin"/>
    <property type="evidence" value="ECO:0007669"/>
    <property type="project" value="TreeGrafter"/>
</dbReference>
<reference evidence="2" key="1">
    <citation type="journal article" date="2022" name="IScience">
        <title>Evolution of zygomycete secretomes and the origins of terrestrial fungal ecologies.</title>
        <authorList>
            <person name="Chang Y."/>
            <person name="Wang Y."/>
            <person name="Mondo S."/>
            <person name="Ahrendt S."/>
            <person name="Andreopoulos W."/>
            <person name="Barry K."/>
            <person name="Beard J."/>
            <person name="Benny G.L."/>
            <person name="Blankenship S."/>
            <person name="Bonito G."/>
            <person name="Cuomo C."/>
            <person name="Desiro A."/>
            <person name="Gervers K.A."/>
            <person name="Hundley H."/>
            <person name="Kuo A."/>
            <person name="LaButti K."/>
            <person name="Lang B.F."/>
            <person name="Lipzen A."/>
            <person name="O'Donnell K."/>
            <person name="Pangilinan J."/>
            <person name="Reynolds N."/>
            <person name="Sandor L."/>
            <person name="Smith M.E."/>
            <person name="Tsang A."/>
            <person name="Grigoriev I.V."/>
            <person name="Stajich J.E."/>
            <person name="Spatafora J.W."/>
        </authorList>
    </citation>
    <scope>NUCLEOTIDE SEQUENCE</scope>
    <source>
        <strain evidence="2">RSA 2281</strain>
    </source>
</reference>
<accession>A0AAD5KEY3</accession>
<dbReference type="PANTHER" id="PTHR38046">
    <property type="entry name" value="CRYPTIC LOCI REGULATOR 2"/>
    <property type="match status" value="1"/>
</dbReference>
<proteinExistence type="predicted"/>
<comment type="caution">
    <text evidence="2">The sequence shown here is derived from an EMBL/GenBank/DDBJ whole genome shotgun (WGS) entry which is preliminary data.</text>
</comment>
<gene>
    <name evidence="2" type="ORF">BDA99DRAFT_363228</name>
</gene>
<keyword evidence="3" id="KW-1185">Reference proteome</keyword>
<dbReference type="EMBL" id="JAIXMP010000009">
    <property type="protein sequence ID" value="KAI9268345.1"/>
    <property type="molecule type" value="Genomic_DNA"/>
</dbReference>
<dbReference type="GO" id="GO:0070824">
    <property type="term" value="C:SHREC complex"/>
    <property type="evidence" value="ECO:0007669"/>
    <property type="project" value="InterPro"/>
</dbReference>
<evidence type="ECO:0000313" key="2">
    <source>
        <dbReference type="EMBL" id="KAI9268345.1"/>
    </source>
</evidence>
<name>A0AAD5KEY3_9FUNG</name>
<dbReference type="GO" id="GO:0030466">
    <property type="term" value="P:silent mating-type cassette heterochromatin formation"/>
    <property type="evidence" value="ECO:0007669"/>
    <property type="project" value="TreeGrafter"/>
</dbReference>
<dbReference type="InterPro" id="IPR031915">
    <property type="entry name" value="Clr2_N"/>
</dbReference>
<protein>
    <recommendedName>
        <fullName evidence="1">Cryptic loci regulator 2 N-terminal domain-containing protein</fullName>
    </recommendedName>
</protein>
<dbReference type="PANTHER" id="PTHR38046:SF1">
    <property type="entry name" value="CRYPTIC LOCI REGULATOR 2"/>
    <property type="match status" value="1"/>
</dbReference>
<dbReference type="Proteomes" id="UP001209540">
    <property type="component" value="Unassembled WGS sequence"/>
</dbReference>
<dbReference type="InterPro" id="IPR038986">
    <property type="entry name" value="Clr2"/>
</dbReference>
<organism evidence="2 3">
    <name type="scientific">Phascolomyces articulosus</name>
    <dbReference type="NCBI Taxonomy" id="60185"/>
    <lineage>
        <taxon>Eukaryota</taxon>
        <taxon>Fungi</taxon>
        <taxon>Fungi incertae sedis</taxon>
        <taxon>Mucoromycota</taxon>
        <taxon>Mucoromycotina</taxon>
        <taxon>Mucoromycetes</taxon>
        <taxon>Mucorales</taxon>
        <taxon>Lichtheimiaceae</taxon>
        <taxon>Phascolomyces</taxon>
    </lineage>
</organism>
<reference evidence="2" key="2">
    <citation type="submission" date="2023-02" db="EMBL/GenBank/DDBJ databases">
        <authorList>
            <consortium name="DOE Joint Genome Institute"/>
            <person name="Mondo S.J."/>
            <person name="Chang Y."/>
            <person name="Wang Y."/>
            <person name="Ahrendt S."/>
            <person name="Andreopoulos W."/>
            <person name="Barry K."/>
            <person name="Beard J."/>
            <person name="Benny G.L."/>
            <person name="Blankenship S."/>
            <person name="Bonito G."/>
            <person name="Cuomo C."/>
            <person name="Desiro A."/>
            <person name="Gervers K.A."/>
            <person name="Hundley H."/>
            <person name="Kuo A."/>
            <person name="LaButti K."/>
            <person name="Lang B.F."/>
            <person name="Lipzen A."/>
            <person name="O'Donnell K."/>
            <person name="Pangilinan J."/>
            <person name="Reynolds N."/>
            <person name="Sandor L."/>
            <person name="Smith M.W."/>
            <person name="Tsang A."/>
            <person name="Grigoriev I.V."/>
            <person name="Stajich J.E."/>
            <person name="Spatafora J.W."/>
        </authorList>
    </citation>
    <scope>NUCLEOTIDE SEQUENCE</scope>
    <source>
        <strain evidence="2">RSA 2281</strain>
    </source>
</reference>